<evidence type="ECO:0000313" key="3">
    <source>
        <dbReference type="Proteomes" id="UP001279734"/>
    </source>
</evidence>
<organism evidence="2 3">
    <name type="scientific">Nepenthes gracilis</name>
    <name type="common">Slender pitcher plant</name>
    <dbReference type="NCBI Taxonomy" id="150966"/>
    <lineage>
        <taxon>Eukaryota</taxon>
        <taxon>Viridiplantae</taxon>
        <taxon>Streptophyta</taxon>
        <taxon>Embryophyta</taxon>
        <taxon>Tracheophyta</taxon>
        <taxon>Spermatophyta</taxon>
        <taxon>Magnoliopsida</taxon>
        <taxon>eudicotyledons</taxon>
        <taxon>Gunneridae</taxon>
        <taxon>Pentapetalae</taxon>
        <taxon>Caryophyllales</taxon>
        <taxon>Nepenthaceae</taxon>
        <taxon>Nepenthes</taxon>
    </lineage>
</organism>
<gene>
    <name evidence="2" type="ORF">Nepgr_027693</name>
</gene>
<protein>
    <submittedName>
        <fullName evidence="2">Uncharacterized protein</fullName>
    </submittedName>
</protein>
<accession>A0AAD3T901</accession>
<dbReference type="Proteomes" id="UP001279734">
    <property type="component" value="Unassembled WGS sequence"/>
</dbReference>
<evidence type="ECO:0000256" key="1">
    <source>
        <dbReference type="SAM" id="MobiDB-lite"/>
    </source>
</evidence>
<sequence length="209" mass="23391">MIAFKTAKTLSPNQQDAAMNNKKRRVGNIDSMISFRRDNMSHVQVPHSDPLVVSALVLDVYNAILGRPCLSTFGAVTSIPHLKIKFPTSFGVGEVLGDQVINRTCYLSQITQDVLDRPIEGLDYRDETTLQQAQFCETTDLIPLNPSDLEKCIQIGSMLAEPLREQLTHFLRQNRDVFAWSLTNMPGISTEVIVHKLGLDVSQKPVKQK</sequence>
<name>A0AAD3T901_NEPGR</name>
<keyword evidence="3" id="KW-1185">Reference proteome</keyword>
<dbReference type="AlphaFoldDB" id="A0AAD3T901"/>
<dbReference type="EMBL" id="BSYO01000030">
    <property type="protein sequence ID" value="GMH25850.1"/>
    <property type="molecule type" value="Genomic_DNA"/>
</dbReference>
<proteinExistence type="predicted"/>
<evidence type="ECO:0000313" key="2">
    <source>
        <dbReference type="EMBL" id="GMH25850.1"/>
    </source>
</evidence>
<feature type="region of interest" description="Disordered" evidence="1">
    <location>
        <begin position="1"/>
        <end position="23"/>
    </location>
</feature>
<comment type="caution">
    <text evidence="2">The sequence shown here is derived from an EMBL/GenBank/DDBJ whole genome shotgun (WGS) entry which is preliminary data.</text>
</comment>
<reference evidence="2" key="1">
    <citation type="submission" date="2023-05" db="EMBL/GenBank/DDBJ databases">
        <title>Nepenthes gracilis genome sequencing.</title>
        <authorList>
            <person name="Fukushima K."/>
        </authorList>
    </citation>
    <scope>NUCLEOTIDE SEQUENCE</scope>
    <source>
        <strain evidence="2">SING2019-196</strain>
    </source>
</reference>
<feature type="compositionally biased region" description="Polar residues" evidence="1">
    <location>
        <begin position="8"/>
        <end position="18"/>
    </location>
</feature>